<keyword evidence="5" id="KW-0833">Ubl conjugation pathway</keyword>
<dbReference type="PROSITE" id="PS50127">
    <property type="entry name" value="UBC_2"/>
    <property type="match status" value="1"/>
</dbReference>
<dbReference type="Proteomes" id="UP000886595">
    <property type="component" value="Unassembled WGS sequence"/>
</dbReference>
<dbReference type="FunFam" id="3.10.110.10:FF:000028">
    <property type="entry name" value="Probable ubiquitin-conjugating enzyme E2 23"/>
    <property type="match status" value="1"/>
</dbReference>
<keyword evidence="2" id="KW-0808">Transferase</keyword>
<dbReference type="Pfam" id="PF00179">
    <property type="entry name" value="UQ_con"/>
    <property type="match status" value="1"/>
</dbReference>
<evidence type="ECO:0000313" key="10">
    <source>
        <dbReference type="EMBL" id="KAG2328231.1"/>
    </source>
</evidence>
<evidence type="ECO:0000313" key="11">
    <source>
        <dbReference type="Proteomes" id="UP000886595"/>
    </source>
</evidence>
<evidence type="ECO:0000256" key="3">
    <source>
        <dbReference type="ARBA" id="ARBA00022737"/>
    </source>
</evidence>
<dbReference type="PANTHER" id="PTHR46116">
    <property type="entry name" value="(E3-INDEPENDENT) E2 UBIQUITIN-CONJUGATING ENZYME"/>
    <property type="match status" value="1"/>
</dbReference>
<reference evidence="10 11" key="1">
    <citation type="submission" date="2020-02" db="EMBL/GenBank/DDBJ databases">
        <authorList>
            <person name="Ma Q."/>
            <person name="Huang Y."/>
            <person name="Song X."/>
            <person name="Pei D."/>
        </authorList>
    </citation>
    <scope>NUCLEOTIDE SEQUENCE [LARGE SCALE GENOMIC DNA]</scope>
    <source>
        <strain evidence="10">Sxm20200214</strain>
        <tissue evidence="10">Leaf</tissue>
    </source>
</reference>
<keyword evidence="3" id="KW-0677">Repeat</keyword>
<feature type="repeat" description="PPR" evidence="7">
    <location>
        <begin position="541"/>
        <end position="571"/>
    </location>
</feature>
<feature type="region of interest" description="Disordered" evidence="8">
    <location>
        <begin position="576"/>
        <end position="638"/>
    </location>
</feature>
<evidence type="ECO:0000256" key="8">
    <source>
        <dbReference type="SAM" id="MobiDB-lite"/>
    </source>
</evidence>
<feature type="compositionally biased region" description="Polar residues" evidence="8">
    <location>
        <begin position="585"/>
        <end position="596"/>
    </location>
</feature>
<evidence type="ECO:0000256" key="1">
    <source>
        <dbReference type="ARBA" id="ARBA00012486"/>
    </source>
</evidence>
<keyword evidence="6" id="KW-0067">ATP-binding</keyword>
<feature type="repeat" description="PPR" evidence="7">
    <location>
        <begin position="457"/>
        <end position="491"/>
    </location>
</feature>
<evidence type="ECO:0000256" key="5">
    <source>
        <dbReference type="ARBA" id="ARBA00022786"/>
    </source>
</evidence>
<dbReference type="NCBIfam" id="TIGR00756">
    <property type="entry name" value="PPR"/>
    <property type="match status" value="3"/>
</dbReference>
<name>A0A8X7WDQ9_BRACI</name>
<feature type="compositionally biased region" description="Basic and acidic residues" evidence="8">
    <location>
        <begin position="604"/>
        <end position="615"/>
    </location>
</feature>
<dbReference type="SMART" id="SM00212">
    <property type="entry name" value="UBCc"/>
    <property type="match status" value="1"/>
</dbReference>
<comment type="caution">
    <text evidence="10">The sequence shown here is derived from an EMBL/GenBank/DDBJ whole genome shotgun (WGS) entry which is preliminary data.</text>
</comment>
<dbReference type="GO" id="GO:0061631">
    <property type="term" value="F:ubiquitin conjugating enzyme activity"/>
    <property type="evidence" value="ECO:0007669"/>
    <property type="project" value="UniProtKB-EC"/>
</dbReference>
<dbReference type="OrthoDB" id="47801at2759"/>
<organism evidence="10 11">
    <name type="scientific">Brassica carinata</name>
    <name type="common">Ethiopian mustard</name>
    <name type="synonym">Abyssinian cabbage</name>
    <dbReference type="NCBI Taxonomy" id="52824"/>
    <lineage>
        <taxon>Eukaryota</taxon>
        <taxon>Viridiplantae</taxon>
        <taxon>Streptophyta</taxon>
        <taxon>Embryophyta</taxon>
        <taxon>Tracheophyta</taxon>
        <taxon>Spermatophyta</taxon>
        <taxon>Magnoliopsida</taxon>
        <taxon>eudicotyledons</taxon>
        <taxon>Gunneridae</taxon>
        <taxon>Pentapetalae</taxon>
        <taxon>rosids</taxon>
        <taxon>malvids</taxon>
        <taxon>Brassicales</taxon>
        <taxon>Brassicaceae</taxon>
        <taxon>Brassiceae</taxon>
        <taxon>Brassica</taxon>
    </lineage>
</organism>
<evidence type="ECO:0000256" key="2">
    <source>
        <dbReference type="ARBA" id="ARBA00022679"/>
    </source>
</evidence>
<dbReference type="Pfam" id="PF13041">
    <property type="entry name" value="PPR_2"/>
    <property type="match status" value="1"/>
</dbReference>
<keyword evidence="11" id="KW-1185">Reference proteome</keyword>
<dbReference type="AlphaFoldDB" id="A0A8X7WDQ9"/>
<dbReference type="Gene3D" id="1.25.40.10">
    <property type="entry name" value="Tetratricopeptide repeat domain"/>
    <property type="match status" value="2"/>
</dbReference>
<dbReference type="GO" id="GO:0005524">
    <property type="term" value="F:ATP binding"/>
    <property type="evidence" value="ECO:0007669"/>
    <property type="project" value="UniProtKB-KW"/>
</dbReference>
<feature type="domain" description="UBC core" evidence="9">
    <location>
        <begin position="79"/>
        <end position="239"/>
    </location>
</feature>
<feature type="repeat" description="PPR" evidence="7">
    <location>
        <begin position="506"/>
        <end position="540"/>
    </location>
</feature>
<dbReference type="CDD" id="cd23837">
    <property type="entry name" value="UBCc_UBE2O"/>
    <property type="match status" value="1"/>
</dbReference>
<sequence>MEPAVVKKAGIPKVIDVDKKNKGKSILNYQPWWFSNFSSKRTSAQANFLHDFKRFDTVKDFPDHHYVSMGNPSKQHSRNWVKKIQADWKILAKDLPETIYLRACESRMDLMRAVIVGAEGTPYHDGLFFFDIHYPDTYPSVPPIVHYHSGGLSINPNLYNSGHVCLSLLGTWYGNARENWLPQESTMLQLLVSIQGLILNRKPYYNEPLAGWTKWTPLGEPFSKVYSENVFITSLRTMVYIMRKPPKHFEEFVRSHYFVRAHGIVKAANAYIDGAPVGSIVKGGVQDNEKSTETGSINFRVEVAFFMKIVVDEFVKLGAMELEDILEPPPPVIYPNNTSIPKLELVLNESGVELRPGLIERVLKHCRDAGNLGYRFFVGTAKLPGYYCHSHQVYRSMTKIISKMLRFGDVWSLIEEMRKENPHLIEPELFVVLARRFEGSDMVKKAVKVLDEMPESDEYVFVFLIDALSKNGCVKDAARLLEDMREGKMMEPKHVLVQMSEAGFEPDVDYTNLLSGYAHAGKMVDAYDVLKDMRRRGLETSVNCYTVLIQALCKVDRMGEAMSVFAEMERKVRGEEASQKKVAEETQQNDQSSVTNEGGEEVDASVKQRNLRDDTSPASKAKKAQSYKTYRSCVPSADEERVSVLGFERHWGSDVGEESRSVERSAHKTKDRVTEIC</sequence>
<dbReference type="Gene3D" id="3.10.110.10">
    <property type="entry name" value="Ubiquitin Conjugating Enzyme"/>
    <property type="match status" value="1"/>
</dbReference>
<evidence type="ECO:0000259" key="9">
    <source>
        <dbReference type="PROSITE" id="PS50127"/>
    </source>
</evidence>
<evidence type="ECO:0000256" key="4">
    <source>
        <dbReference type="ARBA" id="ARBA00022741"/>
    </source>
</evidence>
<dbReference type="InterPro" id="IPR002885">
    <property type="entry name" value="PPR_rpt"/>
</dbReference>
<gene>
    <name evidence="10" type="ORF">Bca52824_010959</name>
</gene>
<evidence type="ECO:0000256" key="7">
    <source>
        <dbReference type="PROSITE-ProRule" id="PRU00708"/>
    </source>
</evidence>
<feature type="region of interest" description="Disordered" evidence="8">
    <location>
        <begin position="653"/>
        <end position="677"/>
    </location>
</feature>
<protein>
    <recommendedName>
        <fullName evidence="1">E2 ubiquitin-conjugating enzyme</fullName>
        <ecNumber evidence="1">2.3.2.23</ecNumber>
    </recommendedName>
</protein>
<keyword evidence="4" id="KW-0547">Nucleotide-binding</keyword>
<proteinExistence type="predicted"/>
<dbReference type="InterPro" id="IPR016135">
    <property type="entry name" value="UBQ-conjugating_enzyme/RWD"/>
</dbReference>
<dbReference type="EC" id="2.3.2.23" evidence="1"/>
<dbReference type="InterPro" id="IPR011990">
    <property type="entry name" value="TPR-like_helical_dom_sf"/>
</dbReference>
<dbReference type="SUPFAM" id="SSF54495">
    <property type="entry name" value="UBC-like"/>
    <property type="match status" value="1"/>
</dbReference>
<dbReference type="Pfam" id="PF01535">
    <property type="entry name" value="PPR"/>
    <property type="match status" value="1"/>
</dbReference>
<dbReference type="PROSITE" id="PS51375">
    <property type="entry name" value="PPR"/>
    <property type="match status" value="3"/>
</dbReference>
<evidence type="ECO:0000256" key="6">
    <source>
        <dbReference type="ARBA" id="ARBA00022840"/>
    </source>
</evidence>
<dbReference type="InterPro" id="IPR000608">
    <property type="entry name" value="UBC"/>
</dbReference>
<accession>A0A8X7WDQ9</accession>
<dbReference type="EMBL" id="JAAMPC010000002">
    <property type="protein sequence ID" value="KAG2328231.1"/>
    <property type="molecule type" value="Genomic_DNA"/>
</dbReference>
<dbReference type="PANTHER" id="PTHR46116:SF28">
    <property type="entry name" value="UBC CORE DOMAIN-CONTAINING PROTEIN"/>
    <property type="match status" value="1"/>
</dbReference>